<dbReference type="Gene3D" id="3.30.200.20">
    <property type="entry name" value="Phosphorylase Kinase, domain 1"/>
    <property type="match status" value="1"/>
</dbReference>
<dbReference type="Gramene" id="QL06p018567:mrna">
    <property type="protein sequence ID" value="QL06p018567:mrna"/>
    <property type="gene ID" value="QL06p018567"/>
</dbReference>
<dbReference type="GO" id="GO:0005886">
    <property type="term" value="C:plasma membrane"/>
    <property type="evidence" value="ECO:0007669"/>
    <property type="project" value="TreeGrafter"/>
</dbReference>
<evidence type="ECO:0000256" key="5">
    <source>
        <dbReference type="ARBA" id="ARBA00022729"/>
    </source>
</evidence>
<dbReference type="PROSITE" id="PS51473">
    <property type="entry name" value="GNK2"/>
    <property type="match status" value="1"/>
</dbReference>
<dbReference type="CDD" id="cd23509">
    <property type="entry name" value="Gnk2-like"/>
    <property type="match status" value="1"/>
</dbReference>
<keyword evidence="5" id="KW-0732">Signal</keyword>
<evidence type="ECO:0000256" key="15">
    <source>
        <dbReference type="SAM" id="Phobius"/>
    </source>
</evidence>
<name>A0A7N2LXK7_QUELO</name>
<keyword evidence="19" id="KW-1185">Reference proteome</keyword>
<feature type="compositionally biased region" description="Basic and acidic residues" evidence="14">
    <location>
        <begin position="421"/>
        <end position="431"/>
    </location>
</feature>
<keyword evidence="7 13" id="KW-0547">Nucleotide-binding</keyword>
<organism evidence="18 19">
    <name type="scientific">Quercus lobata</name>
    <name type="common">Valley oak</name>
    <dbReference type="NCBI Taxonomy" id="97700"/>
    <lineage>
        <taxon>Eukaryota</taxon>
        <taxon>Viridiplantae</taxon>
        <taxon>Streptophyta</taxon>
        <taxon>Embryophyta</taxon>
        <taxon>Tracheophyta</taxon>
        <taxon>Spermatophyta</taxon>
        <taxon>Magnoliopsida</taxon>
        <taxon>eudicotyledons</taxon>
        <taxon>Gunneridae</taxon>
        <taxon>Pentapetalae</taxon>
        <taxon>rosids</taxon>
        <taxon>fabids</taxon>
        <taxon>Fagales</taxon>
        <taxon>Fagaceae</taxon>
        <taxon>Quercus</taxon>
    </lineage>
</organism>
<feature type="region of interest" description="Disordered" evidence="14">
    <location>
        <begin position="45"/>
        <end position="72"/>
    </location>
</feature>
<keyword evidence="11 15" id="KW-0472">Membrane</keyword>
<keyword evidence="2" id="KW-0723">Serine/threonine-protein kinase</keyword>
<feature type="domain" description="Protein kinase" evidence="16">
    <location>
        <begin position="137"/>
        <end position="448"/>
    </location>
</feature>
<dbReference type="InterPro" id="IPR002902">
    <property type="entry name" value="GNK2"/>
</dbReference>
<keyword evidence="8" id="KW-0418">Kinase</keyword>
<dbReference type="Proteomes" id="UP000594261">
    <property type="component" value="Chromosome 6"/>
</dbReference>
<evidence type="ECO:0000256" key="8">
    <source>
        <dbReference type="ARBA" id="ARBA00022777"/>
    </source>
</evidence>
<evidence type="ECO:0000256" key="7">
    <source>
        <dbReference type="ARBA" id="ARBA00022741"/>
    </source>
</evidence>
<protein>
    <submittedName>
        <fullName evidence="18">Uncharacterized protein</fullName>
    </submittedName>
</protein>
<proteinExistence type="predicted"/>
<sequence length="448" mass="50027">MGCKLYVYSKCTPDISQKDCRSCLHYAVGDISRCCGGKEESIQTIPPAPAPTPTPAPSPTLDNSSPTKTSKEKSRTSRLIIFIAVPSTVSLMTVVALTWAILQRRKSKQNVDNADAIKTLETLQFNFSTIRSATNNFSEANKLGEGGFGSVYKVATLPNGQEFAVKRLSGNSKQAEVEFKNEMLLVAKLQHRCLVNFKDPIKHAQLKWETCYNNICGIARGILYFHEDSRLKFIHRDLKPILEIVSGKKKSWFCNSDDVELLLSFQPDRPTMASVVQMLNSHSSSLPTPAQPAFLICSESSDIEQDLPLLEFDSGASESEQYRDRDKTLNFSAWKNWIEGKASNMIDQTLGNGSRSEIMRYIHIGLLHIQENEAYQPTMASVVQMPNSDSSSLPTTTRPAFHIYSDIEPDLPSLESTSRASESEQSKDRDGTIYFSAQRNFINPLYPK</sequence>
<reference evidence="18 19" key="1">
    <citation type="journal article" date="2016" name="G3 (Bethesda)">
        <title>First Draft Assembly and Annotation of the Genome of a California Endemic Oak Quercus lobata Nee (Fagaceae).</title>
        <authorList>
            <person name="Sork V.L."/>
            <person name="Fitz-Gibbon S.T."/>
            <person name="Puiu D."/>
            <person name="Crepeau M."/>
            <person name="Gugger P.F."/>
            <person name="Sherman R."/>
            <person name="Stevens K."/>
            <person name="Langley C.H."/>
            <person name="Pellegrini M."/>
            <person name="Salzberg S.L."/>
        </authorList>
    </citation>
    <scope>NUCLEOTIDE SEQUENCE [LARGE SCALE GENOMIC DNA]</scope>
    <source>
        <strain evidence="18 19">cv. SW786</strain>
    </source>
</reference>
<keyword evidence="9 13" id="KW-0067">ATP-binding</keyword>
<keyword evidence="4 15" id="KW-0812">Transmembrane</keyword>
<dbReference type="GO" id="GO:0005524">
    <property type="term" value="F:ATP binding"/>
    <property type="evidence" value="ECO:0007669"/>
    <property type="project" value="UniProtKB-UniRule"/>
</dbReference>
<evidence type="ECO:0000256" key="4">
    <source>
        <dbReference type="ARBA" id="ARBA00022692"/>
    </source>
</evidence>
<accession>A0A7N2LXK7</accession>
<feature type="binding site" evidence="13">
    <location>
        <position position="166"/>
    </location>
    <ligand>
        <name>ATP</name>
        <dbReference type="ChEBI" id="CHEBI:30616"/>
    </ligand>
</feature>
<feature type="transmembrane region" description="Helical" evidence="15">
    <location>
        <begin position="79"/>
        <end position="102"/>
    </location>
</feature>
<evidence type="ECO:0000259" key="16">
    <source>
        <dbReference type="PROSITE" id="PS50011"/>
    </source>
</evidence>
<dbReference type="PANTHER" id="PTHR27002">
    <property type="entry name" value="RECEPTOR-LIKE SERINE/THREONINE-PROTEIN KINASE SD1-8"/>
    <property type="match status" value="1"/>
</dbReference>
<evidence type="ECO:0000256" key="1">
    <source>
        <dbReference type="ARBA" id="ARBA00004167"/>
    </source>
</evidence>
<evidence type="ECO:0000256" key="3">
    <source>
        <dbReference type="ARBA" id="ARBA00022679"/>
    </source>
</evidence>
<comment type="subcellular location">
    <subcellularLocation>
        <location evidence="1">Membrane</location>
        <topology evidence="1">Single-pass membrane protein</topology>
    </subcellularLocation>
</comment>
<dbReference type="InterPro" id="IPR000719">
    <property type="entry name" value="Prot_kinase_dom"/>
</dbReference>
<dbReference type="AlphaFoldDB" id="A0A7N2LXK7"/>
<evidence type="ECO:0000259" key="17">
    <source>
        <dbReference type="PROSITE" id="PS51473"/>
    </source>
</evidence>
<dbReference type="InParanoid" id="A0A7N2LXK7"/>
<evidence type="ECO:0000256" key="13">
    <source>
        <dbReference type="PROSITE-ProRule" id="PRU10141"/>
    </source>
</evidence>
<feature type="compositionally biased region" description="Pro residues" evidence="14">
    <location>
        <begin position="46"/>
        <end position="58"/>
    </location>
</feature>
<dbReference type="PROSITE" id="PS50011">
    <property type="entry name" value="PROTEIN_KINASE_DOM"/>
    <property type="match status" value="1"/>
</dbReference>
<dbReference type="InterPro" id="IPR011009">
    <property type="entry name" value="Kinase-like_dom_sf"/>
</dbReference>
<dbReference type="EMBL" id="LRBV02000006">
    <property type="status" value="NOT_ANNOTATED_CDS"/>
    <property type="molecule type" value="Genomic_DNA"/>
</dbReference>
<evidence type="ECO:0000256" key="6">
    <source>
        <dbReference type="ARBA" id="ARBA00022737"/>
    </source>
</evidence>
<dbReference type="SUPFAM" id="SSF56112">
    <property type="entry name" value="Protein kinase-like (PK-like)"/>
    <property type="match status" value="1"/>
</dbReference>
<dbReference type="EnsemblPlants" id="QL06p018567:mrna">
    <property type="protein sequence ID" value="QL06p018567:mrna"/>
    <property type="gene ID" value="QL06p018567"/>
</dbReference>
<reference evidence="18" key="2">
    <citation type="submission" date="2021-01" db="UniProtKB">
        <authorList>
            <consortium name="EnsemblPlants"/>
        </authorList>
    </citation>
    <scope>IDENTIFICATION</scope>
</reference>
<evidence type="ECO:0000256" key="14">
    <source>
        <dbReference type="SAM" id="MobiDB-lite"/>
    </source>
</evidence>
<dbReference type="PANTHER" id="PTHR27002:SF980">
    <property type="entry name" value="CYSTEINE-RICH RECEPTOR-LIKE PROTEIN KINASE 10 ISOFORM X1"/>
    <property type="match status" value="1"/>
</dbReference>
<dbReference type="Gene3D" id="1.10.510.10">
    <property type="entry name" value="Transferase(Phosphotransferase) domain 1"/>
    <property type="match status" value="1"/>
</dbReference>
<dbReference type="GO" id="GO:0004674">
    <property type="term" value="F:protein serine/threonine kinase activity"/>
    <property type="evidence" value="ECO:0007669"/>
    <property type="project" value="UniProtKB-KW"/>
</dbReference>
<keyword evidence="6" id="KW-0677">Repeat</keyword>
<dbReference type="Gene3D" id="3.30.430.20">
    <property type="entry name" value="Gnk2 domain, C-X8-C-X2-C motif"/>
    <property type="match status" value="1"/>
</dbReference>
<evidence type="ECO:0000256" key="12">
    <source>
        <dbReference type="ARBA" id="ARBA00023170"/>
    </source>
</evidence>
<evidence type="ECO:0000313" key="18">
    <source>
        <dbReference type="EnsemblPlants" id="QL06p018567:mrna"/>
    </source>
</evidence>
<evidence type="ECO:0000313" key="19">
    <source>
        <dbReference type="Proteomes" id="UP000594261"/>
    </source>
</evidence>
<keyword evidence="3" id="KW-0808">Transferase</keyword>
<dbReference type="InterPro" id="IPR017441">
    <property type="entry name" value="Protein_kinase_ATP_BS"/>
</dbReference>
<evidence type="ECO:0000256" key="2">
    <source>
        <dbReference type="ARBA" id="ARBA00022527"/>
    </source>
</evidence>
<evidence type="ECO:0000256" key="11">
    <source>
        <dbReference type="ARBA" id="ARBA00023136"/>
    </source>
</evidence>
<keyword evidence="10 15" id="KW-1133">Transmembrane helix</keyword>
<dbReference type="InterPro" id="IPR038408">
    <property type="entry name" value="GNK2_sf"/>
</dbReference>
<evidence type="ECO:0000256" key="10">
    <source>
        <dbReference type="ARBA" id="ARBA00022989"/>
    </source>
</evidence>
<keyword evidence="12" id="KW-0675">Receptor</keyword>
<feature type="domain" description="Gnk2-homologous" evidence="17">
    <location>
        <begin position="1"/>
        <end position="58"/>
    </location>
</feature>
<dbReference type="PROSITE" id="PS00107">
    <property type="entry name" value="PROTEIN_KINASE_ATP"/>
    <property type="match status" value="1"/>
</dbReference>
<evidence type="ECO:0000256" key="9">
    <source>
        <dbReference type="ARBA" id="ARBA00022840"/>
    </source>
</evidence>
<feature type="region of interest" description="Disordered" evidence="14">
    <location>
        <begin position="410"/>
        <end position="434"/>
    </location>
</feature>